<evidence type="ECO:0000313" key="8">
    <source>
        <dbReference type="Proteomes" id="UP000824111"/>
    </source>
</evidence>
<dbReference type="Proteomes" id="UP000824111">
    <property type="component" value="Unassembled WGS sequence"/>
</dbReference>
<dbReference type="EC" id="2.3.1.-" evidence="5"/>
<dbReference type="SMART" id="SM01266">
    <property type="entry name" value="Mac"/>
    <property type="match status" value="1"/>
</dbReference>
<accession>A0A9D1LVX4</accession>
<dbReference type="InterPro" id="IPR039369">
    <property type="entry name" value="LacA-like"/>
</dbReference>
<dbReference type="EMBL" id="DVND01000162">
    <property type="protein sequence ID" value="HIU48957.1"/>
    <property type="molecule type" value="Genomic_DNA"/>
</dbReference>
<dbReference type="PANTHER" id="PTHR43017:SF1">
    <property type="entry name" value="ACETYLTRANSFERASE YJL218W-RELATED"/>
    <property type="match status" value="1"/>
</dbReference>
<dbReference type="Gene3D" id="2.160.10.10">
    <property type="entry name" value="Hexapeptide repeat proteins"/>
    <property type="match status" value="1"/>
</dbReference>
<evidence type="ECO:0000256" key="4">
    <source>
        <dbReference type="ARBA" id="ARBA00023315"/>
    </source>
</evidence>
<dbReference type="SUPFAM" id="SSF51161">
    <property type="entry name" value="Trimeric LpxA-like enzymes"/>
    <property type="match status" value="1"/>
</dbReference>
<dbReference type="Pfam" id="PF00132">
    <property type="entry name" value="Hexapep"/>
    <property type="match status" value="1"/>
</dbReference>
<dbReference type="CDD" id="cd03357">
    <property type="entry name" value="LbH_MAT_GAT"/>
    <property type="match status" value="1"/>
</dbReference>
<dbReference type="Pfam" id="PF12464">
    <property type="entry name" value="Mac"/>
    <property type="match status" value="1"/>
</dbReference>
<keyword evidence="3" id="KW-0677">Repeat</keyword>
<comment type="caution">
    <text evidence="7">The sequence shown here is derived from an EMBL/GenBank/DDBJ whole genome shotgun (WGS) entry which is preliminary data.</text>
</comment>
<sequence length="205" mass="22544">MTEEQKLLAGKLFCPGDPALKAIKLKTHNLCTAYNQTFEDDTRRRDALLADIFAKLGEGSRLQGPIFIHYGQHTTIGKRFFANFNFTIQDDTYVTIGDDCNFGPNVTIVTPLHPLHPEERKEYAFSDGSKKHVCYAKPVHIGDNCWLGANVTVCPGVTIGANCVIGAGSVVTRDIPANSLAVGVPCRVLRIVGEADRLEHFPELF</sequence>
<reference evidence="7" key="2">
    <citation type="journal article" date="2021" name="PeerJ">
        <title>Extensive microbial diversity within the chicken gut microbiome revealed by metagenomics and culture.</title>
        <authorList>
            <person name="Gilroy R."/>
            <person name="Ravi A."/>
            <person name="Getino M."/>
            <person name="Pursley I."/>
            <person name="Horton D.L."/>
            <person name="Alikhan N.F."/>
            <person name="Baker D."/>
            <person name="Gharbi K."/>
            <person name="Hall N."/>
            <person name="Watson M."/>
            <person name="Adriaenssens E.M."/>
            <person name="Foster-Nyarko E."/>
            <person name="Jarju S."/>
            <person name="Secka A."/>
            <person name="Antonio M."/>
            <person name="Oren A."/>
            <person name="Chaudhuri R.R."/>
            <person name="La Ragione R."/>
            <person name="Hildebrand F."/>
            <person name="Pallen M.J."/>
        </authorList>
    </citation>
    <scope>NUCLEOTIDE SEQUENCE</scope>
    <source>
        <strain evidence="7">ChiSjej4B22-9803</strain>
    </source>
</reference>
<feature type="domain" description="Maltose/galactoside acetyltransferase" evidence="6">
    <location>
        <begin position="4"/>
        <end position="58"/>
    </location>
</feature>
<keyword evidence="4 5" id="KW-0012">Acyltransferase</keyword>
<comment type="similarity">
    <text evidence="1 5">Belongs to the transferase hexapeptide repeat family.</text>
</comment>
<dbReference type="InterPro" id="IPR001451">
    <property type="entry name" value="Hexapep"/>
</dbReference>
<dbReference type="InterPro" id="IPR024688">
    <property type="entry name" value="Mac_dom"/>
</dbReference>
<proteinExistence type="inferred from homology"/>
<evidence type="ECO:0000256" key="5">
    <source>
        <dbReference type="RuleBase" id="RU367021"/>
    </source>
</evidence>
<organism evidence="7 8">
    <name type="scientific">Candidatus Avimonoglobus intestinipullorum</name>
    <dbReference type="NCBI Taxonomy" id="2840699"/>
    <lineage>
        <taxon>Bacteria</taxon>
        <taxon>Bacillati</taxon>
        <taxon>Bacillota</taxon>
        <taxon>Clostridia</taxon>
        <taxon>Eubacteriales</taxon>
        <taxon>Candidatus Avimonoglobus</taxon>
    </lineage>
</organism>
<dbReference type="FunFam" id="2.160.10.10:FF:000025">
    <property type="entry name" value="Hexapeptide-repeat containing-acetyltransferase"/>
    <property type="match status" value="1"/>
</dbReference>
<name>A0A9D1LVX4_9FIRM</name>
<evidence type="ECO:0000256" key="1">
    <source>
        <dbReference type="ARBA" id="ARBA00007274"/>
    </source>
</evidence>
<dbReference type="GO" id="GO:0008870">
    <property type="term" value="F:galactoside O-acetyltransferase activity"/>
    <property type="evidence" value="ECO:0007669"/>
    <property type="project" value="TreeGrafter"/>
</dbReference>
<gene>
    <name evidence="7" type="ORF">IAB04_06300</name>
</gene>
<dbReference type="AlphaFoldDB" id="A0A9D1LVX4"/>
<evidence type="ECO:0000313" key="7">
    <source>
        <dbReference type="EMBL" id="HIU48957.1"/>
    </source>
</evidence>
<dbReference type="InterPro" id="IPR011004">
    <property type="entry name" value="Trimer_LpxA-like_sf"/>
</dbReference>
<dbReference type="Pfam" id="PF14602">
    <property type="entry name" value="Hexapep_2"/>
    <property type="match status" value="1"/>
</dbReference>
<evidence type="ECO:0000256" key="3">
    <source>
        <dbReference type="ARBA" id="ARBA00022737"/>
    </source>
</evidence>
<keyword evidence="2 5" id="KW-0808">Transferase</keyword>
<evidence type="ECO:0000256" key="2">
    <source>
        <dbReference type="ARBA" id="ARBA00022679"/>
    </source>
</evidence>
<dbReference type="PANTHER" id="PTHR43017">
    <property type="entry name" value="GALACTOSIDE O-ACETYLTRANSFERASE"/>
    <property type="match status" value="1"/>
</dbReference>
<protein>
    <recommendedName>
        <fullName evidence="5">Acetyltransferase</fullName>
        <ecNumber evidence="5">2.3.1.-</ecNumber>
    </recommendedName>
</protein>
<evidence type="ECO:0000259" key="6">
    <source>
        <dbReference type="SMART" id="SM01266"/>
    </source>
</evidence>
<reference evidence="7" key="1">
    <citation type="submission" date="2020-10" db="EMBL/GenBank/DDBJ databases">
        <authorList>
            <person name="Gilroy R."/>
        </authorList>
    </citation>
    <scope>NUCLEOTIDE SEQUENCE</scope>
    <source>
        <strain evidence="7">ChiSjej4B22-9803</strain>
    </source>
</reference>